<dbReference type="OMA" id="DWVHLFQ"/>
<dbReference type="GeneID" id="103142542"/>
<dbReference type="GeneTree" id="ENSGT00390000013948"/>
<evidence type="ECO:0000256" key="1">
    <source>
        <dbReference type="SAM" id="MobiDB-lite"/>
    </source>
</evidence>
<reference evidence="3" key="1">
    <citation type="submission" date="2013-10" db="EMBL/GenBank/DDBJ databases">
        <authorList>
            <person name="Schartl M."/>
            <person name="Warren W."/>
        </authorList>
    </citation>
    <scope>NUCLEOTIDE SEQUENCE [LARGE SCALE GENOMIC DNA]</scope>
    <source>
        <strain evidence="3">female</strain>
    </source>
</reference>
<proteinExistence type="predicted"/>
<evidence type="ECO:0000313" key="3">
    <source>
        <dbReference type="Proteomes" id="UP000028760"/>
    </source>
</evidence>
<dbReference type="Pfam" id="PF05132">
    <property type="entry name" value="RNA_pol_Rpc4"/>
    <property type="match status" value="1"/>
</dbReference>
<feature type="compositionally biased region" description="Basic and acidic residues" evidence="1">
    <location>
        <begin position="86"/>
        <end position="102"/>
    </location>
</feature>
<reference evidence="2" key="2">
    <citation type="submission" date="2025-08" db="UniProtKB">
        <authorList>
            <consortium name="Ensembl"/>
        </authorList>
    </citation>
    <scope>IDENTIFICATION</scope>
</reference>
<reference evidence="2" key="3">
    <citation type="submission" date="2025-09" db="UniProtKB">
        <authorList>
            <consortium name="Ensembl"/>
        </authorList>
    </citation>
    <scope>IDENTIFICATION</scope>
</reference>
<feature type="region of interest" description="Disordered" evidence="1">
    <location>
        <begin position="121"/>
        <end position="161"/>
    </location>
</feature>
<dbReference type="GO" id="GO:0003677">
    <property type="term" value="F:DNA binding"/>
    <property type="evidence" value="ECO:0007669"/>
    <property type="project" value="InterPro"/>
</dbReference>
<dbReference type="Ensembl" id="ENSPFOT00000011073.2">
    <property type="protein sequence ID" value="ENSPFOP00000011057.2"/>
    <property type="gene ID" value="ENSPFOG00000011089.2"/>
</dbReference>
<protein>
    <submittedName>
        <fullName evidence="2">Zgc:171971</fullName>
    </submittedName>
</protein>
<dbReference type="eggNOG" id="KOG3122">
    <property type="taxonomic scope" value="Eukaryota"/>
</dbReference>
<feature type="compositionally biased region" description="Low complexity" evidence="1">
    <location>
        <begin position="29"/>
        <end position="46"/>
    </location>
</feature>
<dbReference type="PANTHER" id="PTHR13408:SF1">
    <property type="entry name" value="ZGC:171971"/>
    <property type="match status" value="1"/>
</dbReference>
<feature type="region of interest" description="Disordered" evidence="1">
    <location>
        <begin position="1"/>
        <end position="109"/>
    </location>
</feature>
<dbReference type="AlphaFoldDB" id="A0A087XZ54"/>
<keyword evidence="3" id="KW-1185">Reference proteome</keyword>
<feature type="compositionally biased region" description="Basic and acidic residues" evidence="1">
    <location>
        <begin position="148"/>
        <end position="161"/>
    </location>
</feature>
<feature type="compositionally biased region" description="Polar residues" evidence="1">
    <location>
        <begin position="1"/>
        <end position="12"/>
    </location>
</feature>
<dbReference type="EMBL" id="AYCK01000705">
    <property type="status" value="NOT_ANNOTATED_CDS"/>
    <property type="molecule type" value="Genomic_DNA"/>
</dbReference>
<sequence>MSDSGNAASVPSCSGFRSGPERTGSAEQSRVWSLSSSSQRGRLPSLRTRDLTLGGAFRKTKKTWEPNVHAVRKLKDELQTENPVAPKKEKRERDAKRKESRGGRKARPQVIQSHSIFEQCPGVSNYRTGRHGARGLQSSSTSPVCRPVKKEGKNSTEDEDHLLSKLQRDDFIVDPELRNDAHLNPIALPLYQSSSFTRRPRPSAATCQDDLLVLTAPPCGADGKAALLTDWQKSEQLSLVKMLQELSVSGGEELFFMQFPDCLPGRHSAPKADLHHGGATEKPSKTDTKSAQQESGNMDGSLVLSEFPEGFLGKLQIRKSGKVELKLGDIILDVSEGAAFSFLQQLVSVRLSGGRTGNMMVLGNVHHKLVLSPDFQSLLRQVAAQQP</sequence>
<evidence type="ECO:0000313" key="2">
    <source>
        <dbReference type="Ensembl" id="ENSPFOP00000011057.2"/>
    </source>
</evidence>
<accession>A0A087XZ54</accession>
<dbReference type="STRING" id="48698.ENSPFOP00000011057"/>
<organism evidence="2 3">
    <name type="scientific">Poecilia formosa</name>
    <name type="common">Amazon molly</name>
    <name type="synonym">Limia formosa</name>
    <dbReference type="NCBI Taxonomy" id="48698"/>
    <lineage>
        <taxon>Eukaryota</taxon>
        <taxon>Metazoa</taxon>
        <taxon>Chordata</taxon>
        <taxon>Craniata</taxon>
        <taxon>Vertebrata</taxon>
        <taxon>Euteleostomi</taxon>
        <taxon>Actinopterygii</taxon>
        <taxon>Neopterygii</taxon>
        <taxon>Teleostei</taxon>
        <taxon>Neoteleostei</taxon>
        <taxon>Acanthomorphata</taxon>
        <taxon>Ovalentaria</taxon>
        <taxon>Atherinomorphae</taxon>
        <taxon>Cyprinodontiformes</taxon>
        <taxon>Poeciliidae</taxon>
        <taxon>Poeciliinae</taxon>
        <taxon>Poecilia</taxon>
    </lineage>
</organism>
<dbReference type="RefSeq" id="XP_007558724.1">
    <property type="nucleotide sequence ID" value="XM_007558662.2"/>
</dbReference>
<dbReference type="GO" id="GO:0005666">
    <property type="term" value="C:RNA polymerase III complex"/>
    <property type="evidence" value="ECO:0007669"/>
    <property type="project" value="InterPro"/>
</dbReference>
<dbReference type="GO" id="GO:0042797">
    <property type="term" value="P:tRNA transcription by RNA polymerase III"/>
    <property type="evidence" value="ECO:0007669"/>
    <property type="project" value="TreeGrafter"/>
</dbReference>
<dbReference type="PANTHER" id="PTHR13408">
    <property type="entry name" value="DNA-DIRECTED RNA POLYMERASE III"/>
    <property type="match status" value="1"/>
</dbReference>
<dbReference type="Proteomes" id="UP000028760">
    <property type="component" value="Unassembled WGS sequence"/>
</dbReference>
<name>A0A087XZ54_POEFO</name>
<feature type="compositionally biased region" description="Basic and acidic residues" evidence="1">
    <location>
        <begin position="270"/>
        <end position="288"/>
    </location>
</feature>
<feature type="region of interest" description="Disordered" evidence="1">
    <location>
        <begin position="267"/>
        <end position="297"/>
    </location>
</feature>
<dbReference type="InterPro" id="IPR007811">
    <property type="entry name" value="RPC4"/>
</dbReference>